<dbReference type="AlphaFoldDB" id="A0A176Z183"/>
<comment type="caution">
    <text evidence="1">The sequence shown here is derived from an EMBL/GenBank/DDBJ whole genome shotgun (WGS) entry which is preliminary data.</text>
</comment>
<evidence type="ECO:0000313" key="1">
    <source>
        <dbReference type="EMBL" id="OAF14129.1"/>
    </source>
</evidence>
<gene>
    <name evidence="1" type="ORF">AXW67_00600</name>
</gene>
<dbReference type="EMBL" id="LSEF01000071">
    <property type="protein sequence ID" value="OAF14129.1"/>
    <property type="molecule type" value="Genomic_DNA"/>
</dbReference>
<dbReference type="Pfam" id="PF10987">
    <property type="entry name" value="DUF2806"/>
    <property type="match status" value="1"/>
</dbReference>
<evidence type="ECO:0000313" key="2">
    <source>
        <dbReference type="Proteomes" id="UP000077173"/>
    </source>
</evidence>
<dbReference type="InterPro" id="IPR021254">
    <property type="entry name" value="DUF2806"/>
</dbReference>
<name>A0A176Z183_9BRAD</name>
<reference evidence="1 2" key="1">
    <citation type="submission" date="2016-02" db="EMBL/GenBank/DDBJ databases">
        <title>Draft genome sequence of the strain BR 10247T Bradyrhizobium neotropicale isolated from nodules of Centrolobium paraense.</title>
        <authorList>
            <person name="Simoes-Araujo J.L."/>
            <person name="Barauna A.C."/>
            <person name="Silva K."/>
            <person name="Zilli J.E."/>
        </authorList>
    </citation>
    <scope>NUCLEOTIDE SEQUENCE [LARGE SCALE GENOMIC DNA]</scope>
    <source>
        <strain evidence="1 2">BR 10247</strain>
    </source>
</reference>
<proteinExistence type="predicted"/>
<accession>A0A176Z183</accession>
<protein>
    <recommendedName>
        <fullName evidence="3">DUF2806 domain-containing protein</fullName>
    </recommendedName>
</protein>
<organism evidence="1 2">
    <name type="scientific">Bradyrhizobium neotropicale</name>
    <dbReference type="NCBI Taxonomy" id="1497615"/>
    <lineage>
        <taxon>Bacteria</taxon>
        <taxon>Pseudomonadati</taxon>
        <taxon>Pseudomonadota</taxon>
        <taxon>Alphaproteobacteria</taxon>
        <taxon>Hyphomicrobiales</taxon>
        <taxon>Nitrobacteraceae</taxon>
        <taxon>Bradyrhizobium</taxon>
    </lineage>
</organism>
<dbReference type="Proteomes" id="UP000077173">
    <property type="component" value="Unassembled WGS sequence"/>
</dbReference>
<dbReference type="RefSeq" id="WP_063679816.1">
    <property type="nucleotide sequence ID" value="NZ_LSEF01000071.1"/>
</dbReference>
<keyword evidence="2" id="KW-1185">Reference proteome</keyword>
<sequence length="330" mass="36084">MGNDVVPSEGGGFLDQLNLPKIVAGPAGEAISRLIGGAVDIPAAWLASVTQRIKDKTEARSVVSKAVADAAASLAKNDPEVIQRAAHSLLTKELRHQTNREEIARKTIEYLGEDPPAQTAKPDDDWLNVFERYAEDASSERLQDLWGRIFAGELRKPKAFSLRTLRFVAELDENVVALFEKWSPRVVNADFIAFPSQHGVEFTELLQLEECGLITGATGSLSKSFDAGSLPDGQIASFGFQFKKHLLLVHARAPVNLQVQNVLLTTIGREIYAITRTPAAMEPVQDFANRLPKHNLLEIVCYPLEGGAAGRLWSKPEEPSSVNQTPAERA</sequence>
<evidence type="ECO:0008006" key="3">
    <source>
        <dbReference type="Google" id="ProtNLM"/>
    </source>
</evidence>